<dbReference type="Proteomes" id="UP000183686">
    <property type="component" value="Unassembled WGS sequence"/>
</dbReference>
<feature type="transmembrane region" description="Helical" evidence="1">
    <location>
        <begin position="7"/>
        <end position="27"/>
    </location>
</feature>
<comment type="caution">
    <text evidence="2">The sequence shown here is derived from an EMBL/GenBank/DDBJ whole genome shotgun (WGS) entry which is preliminary data.</text>
</comment>
<organism evidence="2 3">
    <name type="scientific">Marine Group III euryarchaeote CG-Epi5</name>
    <dbReference type="NCBI Taxonomy" id="1888999"/>
    <lineage>
        <taxon>Archaea</taxon>
        <taxon>Methanobacteriati</taxon>
        <taxon>Thermoplasmatota</taxon>
        <taxon>Thermoplasmata</taxon>
        <taxon>Candidatus Thermoprofundales</taxon>
    </lineage>
</organism>
<gene>
    <name evidence="2" type="ORF">BEU02_00145</name>
</gene>
<sequence length="61" mass="6733">MALLIRKLSSALSFMVGLVLILSWFYWADSPILLLFLGLGLLLLGIIGVVTTIAKQEEELE</sequence>
<reference evidence="2 3" key="1">
    <citation type="submission" date="2016-08" db="EMBL/GenBank/DDBJ databases">
        <title>New Insights into Marine Group III Euryarchaeota, from dark to light.</title>
        <authorList>
            <person name="Haro-Moreno J.M."/>
            <person name="Rodriguez-Valera F."/>
            <person name="Lopez-Garcia P."/>
            <person name="Moreira D."/>
            <person name="Martin-Cuadrado A.B."/>
        </authorList>
    </citation>
    <scope>NUCLEOTIDE SEQUENCE [LARGE SCALE GENOMIC DNA]</scope>
    <source>
        <strain evidence="2">CG-Epi5</strain>
    </source>
</reference>
<feature type="transmembrane region" description="Helical" evidence="1">
    <location>
        <begin position="33"/>
        <end position="54"/>
    </location>
</feature>
<keyword evidence="1" id="KW-0472">Membrane</keyword>
<dbReference type="EMBL" id="MIYW01000001">
    <property type="protein sequence ID" value="OIR22652.1"/>
    <property type="molecule type" value="Genomic_DNA"/>
</dbReference>
<accession>A0A1J5U9P7</accession>
<evidence type="ECO:0000256" key="1">
    <source>
        <dbReference type="SAM" id="Phobius"/>
    </source>
</evidence>
<proteinExistence type="predicted"/>
<dbReference type="AlphaFoldDB" id="A0A1J5U9P7"/>
<name>A0A1J5U9P7_9ARCH</name>
<keyword evidence="1" id="KW-1133">Transmembrane helix</keyword>
<evidence type="ECO:0000313" key="2">
    <source>
        <dbReference type="EMBL" id="OIR22652.1"/>
    </source>
</evidence>
<evidence type="ECO:0000313" key="3">
    <source>
        <dbReference type="Proteomes" id="UP000183686"/>
    </source>
</evidence>
<protein>
    <submittedName>
        <fullName evidence="2">Uncharacterized protein</fullName>
    </submittedName>
</protein>
<keyword evidence="1" id="KW-0812">Transmembrane</keyword>